<evidence type="ECO:0000313" key="5">
    <source>
        <dbReference type="Proteomes" id="UP000324241"/>
    </source>
</evidence>
<keyword evidence="4" id="KW-1185">Reference proteome</keyword>
<name>A0A4S3JWT4_9EURO</name>
<protein>
    <submittedName>
        <fullName evidence="3">Uncharacterized protein</fullName>
    </submittedName>
</protein>
<evidence type="ECO:0000313" key="2">
    <source>
        <dbReference type="EMBL" id="KAA8648179.1"/>
    </source>
</evidence>
<dbReference type="Proteomes" id="UP000324241">
    <property type="component" value="Unassembled WGS sequence"/>
</dbReference>
<accession>A0A4S3JWT4</accession>
<dbReference type="EMBL" id="QUQM01000003">
    <property type="protein sequence ID" value="KAA8648179.1"/>
    <property type="molecule type" value="Genomic_DNA"/>
</dbReference>
<dbReference type="AlphaFoldDB" id="A0A4S3JWT4"/>
<feature type="compositionally biased region" description="Basic and acidic residues" evidence="1">
    <location>
        <begin position="57"/>
        <end position="68"/>
    </location>
</feature>
<evidence type="ECO:0000256" key="1">
    <source>
        <dbReference type="SAM" id="MobiDB-lite"/>
    </source>
</evidence>
<dbReference type="EMBL" id="SOSA01000008">
    <property type="protein sequence ID" value="THC99961.1"/>
    <property type="molecule type" value="Genomic_DNA"/>
</dbReference>
<reference evidence="3 4" key="1">
    <citation type="submission" date="2019-03" db="EMBL/GenBank/DDBJ databases">
        <title>The genome sequence of a newly discovered highly antifungal drug resistant Aspergillus species, Aspergillus tanneri NIH 1004.</title>
        <authorList>
            <person name="Mounaud S."/>
            <person name="Singh I."/>
            <person name="Joardar V."/>
            <person name="Pakala S."/>
            <person name="Pakala S."/>
            <person name="Venepally P."/>
            <person name="Hoover J."/>
            <person name="Nierman W."/>
            <person name="Chung J."/>
            <person name="Losada L."/>
        </authorList>
    </citation>
    <scope>NUCLEOTIDE SEQUENCE [LARGE SCALE GENOMIC DNA]</scope>
    <source>
        <strain evidence="3 4">NIH1004</strain>
    </source>
</reference>
<proteinExistence type="predicted"/>
<sequence>MKPQGVKSCTGGSGRKQTERQPRLPSQPPMSRGVNKRPREPSHFIRRNDPTTNIAKRPVDIPIDRRETYAPTGPRNDGTDKTDVSADATIESSPVPEVEMRDAYPPSEHPMISIIEALARSLSQKRAKHPALDADHDVIMADAPH</sequence>
<feature type="region of interest" description="Disordered" evidence="1">
    <location>
        <begin position="1"/>
        <end position="106"/>
    </location>
</feature>
<dbReference type="Proteomes" id="UP000308092">
    <property type="component" value="Unassembled WGS sequence"/>
</dbReference>
<feature type="compositionally biased region" description="Basic and acidic residues" evidence="1">
    <location>
        <begin position="37"/>
        <end position="49"/>
    </location>
</feature>
<evidence type="ECO:0000313" key="3">
    <source>
        <dbReference type="EMBL" id="THC99961.1"/>
    </source>
</evidence>
<comment type="caution">
    <text evidence="3">The sequence shown here is derived from an EMBL/GenBank/DDBJ whole genome shotgun (WGS) entry which is preliminary data.</text>
</comment>
<dbReference type="VEuPathDB" id="FungiDB:EYZ11_000540"/>
<gene>
    <name evidence="2" type="ORF">ATNIH1004_004062</name>
    <name evidence="3" type="ORF">EYZ11_000540</name>
</gene>
<reference evidence="2 5" key="2">
    <citation type="submission" date="2019-08" db="EMBL/GenBank/DDBJ databases">
        <title>The genome sequence of a newly discovered highly antifungal drug resistant Aspergillus species, Aspergillus tanneri NIH 1004.</title>
        <authorList>
            <person name="Mounaud S."/>
            <person name="Singh I."/>
            <person name="Joardar V."/>
            <person name="Pakala S."/>
            <person name="Pakala S."/>
            <person name="Venepally P."/>
            <person name="Chung J.K."/>
            <person name="Losada L."/>
            <person name="Nierman W.C."/>
        </authorList>
    </citation>
    <scope>NUCLEOTIDE SEQUENCE [LARGE SCALE GENOMIC DNA]</scope>
    <source>
        <strain evidence="2 5">NIH1004</strain>
    </source>
</reference>
<organism evidence="3 4">
    <name type="scientific">Aspergillus tanneri</name>
    <dbReference type="NCBI Taxonomy" id="1220188"/>
    <lineage>
        <taxon>Eukaryota</taxon>
        <taxon>Fungi</taxon>
        <taxon>Dikarya</taxon>
        <taxon>Ascomycota</taxon>
        <taxon>Pezizomycotina</taxon>
        <taxon>Eurotiomycetes</taxon>
        <taxon>Eurotiomycetidae</taxon>
        <taxon>Eurotiales</taxon>
        <taxon>Aspergillaceae</taxon>
        <taxon>Aspergillus</taxon>
        <taxon>Aspergillus subgen. Circumdati</taxon>
    </lineage>
</organism>
<dbReference type="RefSeq" id="XP_033427540.1">
    <property type="nucleotide sequence ID" value="XM_033568734.1"/>
</dbReference>
<evidence type="ECO:0000313" key="4">
    <source>
        <dbReference type="Proteomes" id="UP000308092"/>
    </source>
</evidence>
<dbReference type="GeneID" id="54326764"/>